<dbReference type="GO" id="GO:0005886">
    <property type="term" value="C:plasma membrane"/>
    <property type="evidence" value="ECO:0007669"/>
    <property type="project" value="UniProtKB-SubCell"/>
</dbReference>
<evidence type="ECO:0000256" key="2">
    <source>
        <dbReference type="ARBA" id="ARBA00007809"/>
    </source>
</evidence>
<keyword evidence="6 10" id="KW-0812">Transmembrane</keyword>
<keyword evidence="9 10" id="KW-0472">Membrane</keyword>
<dbReference type="Pfam" id="PF03083">
    <property type="entry name" value="MtN3_slv"/>
    <property type="match status" value="2"/>
</dbReference>
<evidence type="ECO:0000256" key="5">
    <source>
        <dbReference type="ARBA" id="ARBA00022597"/>
    </source>
</evidence>
<reference evidence="11" key="1">
    <citation type="submission" date="2021-05" db="EMBL/GenBank/DDBJ databases">
        <title>The genome of the haptophyte Pavlova lutheri (Diacronema luteri, Pavlovales) - a model for lipid biosynthesis in eukaryotic algae.</title>
        <authorList>
            <person name="Hulatt C.J."/>
            <person name="Posewitz M.C."/>
        </authorList>
    </citation>
    <scope>NUCLEOTIDE SEQUENCE</scope>
    <source>
        <strain evidence="11">NIVA-4/92</strain>
    </source>
</reference>
<dbReference type="InterPro" id="IPR004316">
    <property type="entry name" value="SWEET_rpt"/>
</dbReference>
<evidence type="ECO:0008006" key="13">
    <source>
        <dbReference type="Google" id="ProtNLM"/>
    </source>
</evidence>
<dbReference type="EMBL" id="JAGTXO010000006">
    <property type="protein sequence ID" value="KAG8467114.1"/>
    <property type="molecule type" value="Genomic_DNA"/>
</dbReference>
<feature type="transmembrane region" description="Helical" evidence="10">
    <location>
        <begin position="47"/>
        <end position="64"/>
    </location>
</feature>
<protein>
    <recommendedName>
        <fullName evidence="13">Bidirectional sugar transporter SWEET</fullName>
    </recommendedName>
</protein>
<dbReference type="Proteomes" id="UP000751190">
    <property type="component" value="Unassembled WGS sequence"/>
</dbReference>
<keyword evidence="8 10" id="KW-1133">Transmembrane helix</keyword>
<dbReference type="PANTHER" id="PTHR10791:SF30">
    <property type="entry name" value="SUGAR TRANSPORTER SWEET1"/>
    <property type="match status" value="1"/>
</dbReference>
<evidence type="ECO:0000256" key="7">
    <source>
        <dbReference type="ARBA" id="ARBA00022737"/>
    </source>
</evidence>
<dbReference type="GO" id="GO:0051119">
    <property type="term" value="F:sugar transmembrane transporter activity"/>
    <property type="evidence" value="ECO:0007669"/>
    <property type="project" value="InterPro"/>
</dbReference>
<dbReference type="OrthoDB" id="409725at2759"/>
<evidence type="ECO:0000313" key="12">
    <source>
        <dbReference type="Proteomes" id="UP000751190"/>
    </source>
</evidence>
<keyword evidence="3" id="KW-0813">Transport</keyword>
<comment type="similarity">
    <text evidence="2">Belongs to the SWEET sugar transporter family.</text>
</comment>
<keyword evidence="4" id="KW-1003">Cell membrane</keyword>
<evidence type="ECO:0000256" key="6">
    <source>
        <dbReference type="ARBA" id="ARBA00022692"/>
    </source>
</evidence>
<evidence type="ECO:0000256" key="9">
    <source>
        <dbReference type="ARBA" id="ARBA00023136"/>
    </source>
</evidence>
<feature type="transmembrane region" description="Helical" evidence="10">
    <location>
        <begin position="70"/>
        <end position="92"/>
    </location>
</feature>
<dbReference type="AlphaFoldDB" id="A0A8J5XNS3"/>
<feature type="transmembrane region" description="Helical" evidence="10">
    <location>
        <begin position="6"/>
        <end position="26"/>
    </location>
</feature>
<evidence type="ECO:0000256" key="10">
    <source>
        <dbReference type="SAM" id="Phobius"/>
    </source>
</evidence>
<comment type="subcellular location">
    <subcellularLocation>
        <location evidence="1">Cell membrane</location>
        <topology evidence="1">Multi-pass membrane protein</topology>
    </subcellularLocation>
</comment>
<evidence type="ECO:0000256" key="3">
    <source>
        <dbReference type="ARBA" id="ARBA00022448"/>
    </source>
</evidence>
<evidence type="ECO:0000256" key="4">
    <source>
        <dbReference type="ARBA" id="ARBA00022475"/>
    </source>
</evidence>
<accession>A0A8J5XNS3</accession>
<sequence length="351" mass="36889">MPDASYYIAHHVAPAAGSVLAQLLFLSPRSEVLAAKERGSLGSLNPWPFVFIVLNCTGWLVYAVELRDWYVFASNLPGLLIGLWYVMQCLPLMPNPNERARIEWATLLSIGVWVTVGEVRALAFARVDGAGSVFAWMTIVGLVMFYASPLATIAQVVRQRDSSSILPQLAILSVINGLAWTAYGYFAVHNFFIAGPNFAGVCLALVQLGVRAAFPAKEDGLSMPKPYEPSGHIALVPVAGTGAADGVFQLERGELGRFADGIAASKSTHDLLPSSLGVTSTSRPGVEDGNGSILASSSDVELMHAEPKAGAGEQALGGGLLPASTSDGSLEYGSIEASSSRANLLGLAARS</sequence>
<dbReference type="PANTHER" id="PTHR10791">
    <property type="entry name" value="RAG1-ACTIVATING PROTEIN 1"/>
    <property type="match status" value="1"/>
</dbReference>
<feature type="transmembrane region" description="Helical" evidence="10">
    <location>
        <begin position="169"/>
        <end position="186"/>
    </location>
</feature>
<evidence type="ECO:0000256" key="8">
    <source>
        <dbReference type="ARBA" id="ARBA00022989"/>
    </source>
</evidence>
<keyword evidence="5" id="KW-0762">Sugar transport</keyword>
<evidence type="ECO:0000313" key="11">
    <source>
        <dbReference type="EMBL" id="KAG8467114.1"/>
    </source>
</evidence>
<keyword evidence="7" id="KW-0677">Repeat</keyword>
<keyword evidence="12" id="KW-1185">Reference proteome</keyword>
<feature type="transmembrane region" description="Helical" evidence="10">
    <location>
        <begin position="104"/>
        <end position="127"/>
    </location>
</feature>
<name>A0A8J5XNS3_DIALT</name>
<proteinExistence type="inferred from homology"/>
<organism evidence="11 12">
    <name type="scientific">Diacronema lutheri</name>
    <name type="common">Unicellular marine alga</name>
    <name type="synonym">Monochrysis lutheri</name>
    <dbReference type="NCBI Taxonomy" id="2081491"/>
    <lineage>
        <taxon>Eukaryota</taxon>
        <taxon>Haptista</taxon>
        <taxon>Haptophyta</taxon>
        <taxon>Pavlovophyceae</taxon>
        <taxon>Pavlovales</taxon>
        <taxon>Pavlovaceae</taxon>
        <taxon>Diacronema</taxon>
    </lineage>
</organism>
<gene>
    <name evidence="11" type="ORF">KFE25_000430</name>
</gene>
<feature type="transmembrane region" description="Helical" evidence="10">
    <location>
        <begin position="192"/>
        <end position="214"/>
    </location>
</feature>
<comment type="caution">
    <text evidence="11">The sequence shown here is derived from an EMBL/GenBank/DDBJ whole genome shotgun (WGS) entry which is preliminary data.</text>
</comment>
<dbReference type="Gene3D" id="1.20.1280.290">
    <property type="match status" value="2"/>
</dbReference>
<feature type="transmembrane region" description="Helical" evidence="10">
    <location>
        <begin position="133"/>
        <end position="157"/>
    </location>
</feature>
<evidence type="ECO:0000256" key="1">
    <source>
        <dbReference type="ARBA" id="ARBA00004651"/>
    </source>
</evidence>
<dbReference type="InterPro" id="IPR047664">
    <property type="entry name" value="SWEET"/>
</dbReference>